<dbReference type="STRING" id="92696.A0A4R0RAA1"/>
<accession>A0A4R0RAA1</accession>
<dbReference type="Gene3D" id="3.60.130.30">
    <property type="match status" value="1"/>
</dbReference>
<feature type="region of interest" description="Disordered" evidence="1">
    <location>
        <begin position="1"/>
        <end position="39"/>
    </location>
</feature>
<name>A0A4R0RAA1_9APHY</name>
<feature type="compositionally biased region" description="Low complexity" evidence="1">
    <location>
        <begin position="319"/>
        <end position="342"/>
    </location>
</feature>
<evidence type="ECO:0000256" key="1">
    <source>
        <dbReference type="SAM" id="MobiDB-lite"/>
    </source>
</evidence>
<feature type="compositionally biased region" description="Pro residues" evidence="1">
    <location>
        <begin position="343"/>
        <end position="361"/>
    </location>
</feature>
<dbReference type="PANTHER" id="PTHR45725:SF1">
    <property type="entry name" value="DISHEVELLED ASSOCIATED ACTIVATOR OF MORPHOGENESIS, ISOFORM D"/>
    <property type="match status" value="1"/>
</dbReference>
<sequence length="1278" mass="139832">MFTTAVAESTHRDTKQSYDRSNTRRDHFPVENDSDSEPDLPRLIHDIAMLYDNLLSIFRAYRGVRRPVKQLMFELMDVQSRLFEAQEDCVAIALQTATEEQAFIGGDQVRAKSPLNATLRRNPLSEDASSAYHSAMELSSGVVGIPAEVAHAMLAFIESNEETAPAILREWRAKRLAQQFHPDFVPTNFPVPLPSTSIPVNGHWQISDFAHVDEPDATSRDVTPFVDDTSSTLADSIQDDLYDEQSTLVPSTPTSAGDERQSSSLKIRIPPSRARLAALKARDAIAETYQQDSQVDSFDDAYETSLSRRTTGKAASRNTTPSVTSVLSSGSVTRIGSPSSPLSTPPSSPSSPLMPLPPAPSPAHASAPLLPPHSGSSCANEPAGLPSPRNTLTSSAVQSSNAEASSSASLRANGGASSHAGSQSAGVGVPPPPPAAPPAPVPQPQPQQQQSGACARSALRLPHRLRGGAPSSQVDKAAGEYIQYLATSDVIDPHNSGGQGLVRELKHILNGTGDLAISGPLIYVLNRKAARLASKRQITAFAQALVLIQIATLWSARKIASPRLTRKKLWEDEIANFHYGTGEDEIPCRDFSTYIHHGTKLAELISAGTFYILFIACGAEALKAIIDADTATISRLCNMIRNPPEGAPKNLLVGTIIPAINRLRHEIPCTIEMVFPGFLWDNAVNVLNYQRPTILAQPTQLVPSLSLQDVDQGSDLFDSIKLVTQICCYDTPLSDYGLMFTQTNSFLLLDRNQEVWAPCLTPVSPMPSLPSLNAVVDHLATCSHLPAASIVGDCPPPSTLPCTLSPIPEQFGHPCRAHPQYAVIYTPYDPTKNQALPEPWQKVKAQKAELAKAQKAEKAKAEKTGSKRKKPAGKKANKNKKRKTTAQTACQGDEGEDRCSEPEHAPAASSEAPSPDVPEPAHEDSHYDLESQLTADEKLNLKQLCAAWTALERTKAKAAIAGRPSSLEQLASDLQDFHKTGRKSEDGYMMIDQSLIAGVELSIRDVKGDLQVHISGGVPDELTAELTEATANFVAYLHERAQFKDVDSTDPQYEWFAIHFQIAYSRYLKAGSNSQTAGHPLTEIEVSVQENENSRPLNYTQIQPYYARELLVNSQPYRTLSATYDRIFEWIENNMRNHLPKEYEKIEFAADTVPYQQTSPAYPFTGFVLNINVRTQSHRDHMDDTLCLVFTFGAYTDGHLVLYELGLVLELKHGNFVIFRSSEQTHFNLDYVGIRGSLVLHSDKGLQRWARNANGHANGPFAPPHTRLPHHLRFVVLD</sequence>
<comment type="caution">
    <text evidence="2">The sequence shown here is derived from an EMBL/GenBank/DDBJ whole genome shotgun (WGS) entry which is preliminary data.</text>
</comment>
<gene>
    <name evidence="2" type="ORF">EIP91_005234</name>
</gene>
<proteinExistence type="predicted"/>
<feature type="region of interest" description="Disordered" evidence="1">
    <location>
        <begin position="307"/>
        <end position="455"/>
    </location>
</feature>
<feature type="region of interest" description="Disordered" evidence="1">
    <location>
        <begin position="247"/>
        <end position="269"/>
    </location>
</feature>
<feature type="compositionally biased region" description="Basic and acidic residues" evidence="1">
    <location>
        <begin position="846"/>
        <end position="865"/>
    </location>
</feature>
<dbReference type="EMBL" id="RWJN01000289">
    <property type="protein sequence ID" value="TCD63563.1"/>
    <property type="molecule type" value="Genomic_DNA"/>
</dbReference>
<feature type="region of interest" description="Disordered" evidence="1">
    <location>
        <begin position="846"/>
        <end position="927"/>
    </location>
</feature>
<organism evidence="2 3">
    <name type="scientific">Steccherinum ochraceum</name>
    <dbReference type="NCBI Taxonomy" id="92696"/>
    <lineage>
        <taxon>Eukaryota</taxon>
        <taxon>Fungi</taxon>
        <taxon>Dikarya</taxon>
        <taxon>Basidiomycota</taxon>
        <taxon>Agaricomycotina</taxon>
        <taxon>Agaricomycetes</taxon>
        <taxon>Polyporales</taxon>
        <taxon>Steccherinaceae</taxon>
        <taxon>Steccherinum</taxon>
    </lineage>
</organism>
<evidence type="ECO:0000313" key="2">
    <source>
        <dbReference type="EMBL" id="TCD63563.1"/>
    </source>
</evidence>
<evidence type="ECO:0000313" key="3">
    <source>
        <dbReference type="Proteomes" id="UP000292702"/>
    </source>
</evidence>
<feature type="compositionally biased region" description="Low complexity" evidence="1">
    <location>
        <begin position="362"/>
        <end position="374"/>
    </location>
</feature>
<feature type="compositionally biased region" description="Basic and acidic residues" evidence="1">
    <location>
        <begin position="9"/>
        <end position="30"/>
    </location>
</feature>
<feature type="compositionally biased region" description="Low complexity" evidence="1">
    <location>
        <begin position="905"/>
        <end position="914"/>
    </location>
</feature>
<dbReference type="AlphaFoldDB" id="A0A4R0RAA1"/>
<protein>
    <submittedName>
        <fullName evidence="2">Uncharacterized protein</fullName>
    </submittedName>
</protein>
<feature type="compositionally biased region" description="Basic residues" evidence="1">
    <location>
        <begin position="866"/>
        <end position="884"/>
    </location>
</feature>
<feature type="compositionally biased region" description="Low complexity" evidence="1">
    <location>
        <begin position="394"/>
        <end position="428"/>
    </location>
</feature>
<reference evidence="2 3" key="1">
    <citation type="submission" date="2018-11" db="EMBL/GenBank/DDBJ databases">
        <title>Genome assembly of Steccherinum ochraceum LE-BIN_3174, the white-rot fungus of the Steccherinaceae family (The Residual Polyporoid clade, Polyporales, Basidiomycota).</title>
        <authorList>
            <person name="Fedorova T.V."/>
            <person name="Glazunova O.A."/>
            <person name="Landesman E.O."/>
            <person name="Moiseenko K.V."/>
            <person name="Psurtseva N.V."/>
            <person name="Savinova O.S."/>
            <person name="Shakhova N.V."/>
            <person name="Tyazhelova T.V."/>
            <person name="Vasina D.V."/>
        </authorList>
    </citation>
    <scope>NUCLEOTIDE SEQUENCE [LARGE SCALE GENOMIC DNA]</scope>
    <source>
        <strain evidence="2 3">LE-BIN_3174</strain>
    </source>
</reference>
<dbReference type="OrthoDB" id="2535938at2759"/>
<feature type="compositionally biased region" description="Pro residues" evidence="1">
    <location>
        <begin position="429"/>
        <end position="445"/>
    </location>
</feature>
<dbReference type="InterPro" id="IPR051425">
    <property type="entry name" value="Formin_Homology"/>
</dbReference>
<keyword evidence="3" id="KW-1185">Reference proteome</keyword>
<dbReference type="Proteomes" id="UP000292702">
    <property type="component" value="Unassembled WGS sequence"/>
</dbReference>
<dbReference type="PANTHER" id="PTHR45725">
    <property type="entry name" value="FORMIN HOMOLOGY 2 FAMILY MEMBER"/>
    <property type="match status" value="1"/>
</dbReference>